<keyword evidence="2" id="KW-1133">Transmembrane helix</keyword>
<organism evidence="4 5">
    <name type="scientific">Nocardioides albertanoniae</name>
    <dbReference type="NCBI Taxonomy" id="1175486"/>
    <lineage>
        <taxon>Bacteria</taxon>
        <taxon>Bacillati</taxon>
        <taxon>Actinomycetota</taxon>
        <taxon>Actinomycetes</taxon>
        <taxon>Propionibacteriales</taxon>
        <taxon>Nocardioidaceae</taxon>
        <taxon>Nocardioides</taxon>
    </lineage>
</organism>
<keyword evidence="3" id="KW-0732">Signal</keyword>
<keyword evidence="2" id="KW-0812">Transmembrane</keyword>
<evidence type="ECO:0000313" key="5">
    <source>
        <dbReference type="Proteomes" id="UP000320209"/>
    </source>
</evidence>
<feature type="chain" id="PRO_5022127248" description="Choice-of-anchor G family protein" evidence="3">
    <location>
        <begin position="29"/>
        <end position="415"/>
    </location>
</feature>
<protein>
    <recommendedName>
        <fullName evidence="6">Choice-of-anchor G family protein</fullName>
    </recommendedName>
</protein>
<feature type="region of interest" description="Disordered" evidence="1">
    <location>
        <begin position="347"/>
        <end position="368"/>
    </location>
</feature>
<gene>
    <name evidence="4" type="ORF">FB381_4013</name>
</gene>
<dbReference type="AlphaFoldDB" id="A0A543ABZ9"/>
<keyword evidence="5" id="KW-1185">Reference proteome</keyword>
<proteinExistence type="predicted"/>
<keyword evidence="2" id="KW-0472">Membrane</keyword>
<feature type="transmembrane region" description="Helical" evidence="2">
    <location>
        <begin position="390"/>
        <end position="409"/>
    </location>
</feature>
<evidence type="ECO:0000313" key="4">
    <source>
        <dbReference type="EMBL" id="TQL70087.1"/>
    </source>
</evidence>
<evidence type="ECO:0000256" key="2">
    <source>
        <dbReference type="SAM" id="Phobius"/>
    </source>
</evidence>
<dbReference type="OrthoDB" id="3785666at2"/>
<dbReference type="EMBL" id="VFOV01000001">
    <property type="protein sequence ID" value="TQL70087.1"/>
    <property type="molecule type" value="Genomic_DNA"/>
</dbReference>
<evidence type="ECO:0000256" key="1">
    <source>
        <dbReference type="SAM" id="MobiDB-lite"/>
    </source>
</evidence>
<evidence type="ECO:0000256" key="3">
    <source>
        <dbReference type="SAM" id="SignalP"/>
    </source>
</evidence>
<evidence type="ECO:0008006" key="6">
    <source>
        <dbReference type="Google" id="ProtNLM"/>
    </source>
</evidence>
<dbReference type="Proteomes" id="UP000320209">
    <property type="component" value="Unassembled WGS sequence"/>
</dbReference>
<comment type="caution">
    <text evidence="4">The sequence shown here is derived from an EMBL/GenBank/DDBJ whole genome shotgun (WGS) entry which is preliminary data.</text>
</comment>
<feature type="signal peptide" evidence="3">
    <location>
        <begin position="1"/>
        <end position="28"/>
    </location>
</feature>
<accession>A0A543ABZ9</accession>
<reference evidence="4 5" key="1">
    <citation type="submission" date="2019-06" db="EMBL/GenBank/DDBJ databases">
        <title>Sequencing the genomes of 1000 actinobacteria strains.</title>
        <authorList>
            <person name="Klenk H.-P."/>
        </authorList>
    </citation>
    <scope>NUCLEOTIDE SEQUENCE [LARGE SCALE GENOMIC DNA]</scope>
    <source>
        <strain evidence="4 5">DSM 25218</strain>
    </source>
</reference>
<sequence length="415" mass="41145">MRTTLIARGAAVAAAAAMVALSAAPASAATVSQASATALSLEVAGTGATDTGTYSVTHDGSTESSKGVNEPVLTALGGQKALQAGTLAQNAVAKGNATSAACSGVAGDGATLVAVGDGDCLKGGNNLSLDVGSLDFSNVKVIQSEMFMGVDDQVQGQLKPFQAQIADGLRELLAPLVEALGSPGLYLDLGAVQSSCTANAKAANGDSTITNAKAYANVPGAGRVDLVDLPVEPAVNQKVVTDLSGVVDAVLAALKTQLTKGLGGALADIDPIVTQLQAQLLEPLLTSIEEQLAPLEENVLDITLNAQDRSPGAISVTALDAEVLPAARAFVGSSLAHLTIGTSNCGPNSPAEKAAPHAPQKNPPAEAPATVPTVVTAGMESYDDGSAGRIALVAMLLLAAGGAGAAAYVRTLRRG</sequence>
<name>A0A543ABZ9_9ACTN</name>
<dbReference type="RefSeq" id="WP_141781889.1">
    <property type="nucleotide sequence ID" value="NZ_VFOV01000001.1"/>
</dbReference>